<name>Q8DMP9_THEVB</name>
<proteinExistence type="predicted"/>
<evidence type="ECO:0000313" key="3">
    <source>
        <dbReference type="Proteomes" id="UP000000440"/>
    </source>
</evidence>
<dbReference type="InterPro" id="IPR000905">
    <property type="entry name" value="Gcp-like_dom"/>
</dbReference>
<evidence type="ECO:0000313" key="2">
    <source>
        <dbReference type="EMBL" id="BAC07615.1"/>
    </source>
</evidence>
<dbReference type="SUPFAM" id="SSF53067">
    <property type="entry name" value="Actin-like ATPase domain"/>
    <property type="match status" value="1"/>
</dbReference>
<dbReference type="EnsemblBacteria" id="BAC07615">
    <property type="protein sequence ID" value="BAC07615"/>
    <property type="gene ID" value="BAC07615"/>
</dbReference>
<dbReference type="STRING" id="197221.gene:10746640"/>
<organism evidence="2 3">
    <name type="scientific">Thermosynechococcus vestitus (strain NIES-2133 / IAM M-273 / BP-1)</name>
    <dbReference type="NCBI Taxonomy" id="197221"/>
    <lineage>
        <taxon>Bacteria</taxon>
        <taxon>Bacillati</taxon>
        <taxon>Cyanobacteriota</taxon>
        <taxon>Cyanophyceae</taxon>
        <taxon>Acaryochloridales</taxon>
        <taxon>Thermosynechococcaceae</taxon>
        <taxon>Thermosynechococcus</taxon>
    </lineage>
</organism>
<keyword evidence="3" id="KW-1185">Reference proteome</keyword>
<evidence type="ECO:0000259" key="1">
    <source>
        <dbReference type="Pfam" id="PF00814"/>
    </source>
</evidence>
<dbReference type="EMBL" id="BA000039">
    <property type="protein sequence ID" value="BAC07615.1"/>
    <property type="molecule type" value="Genomic_DNA"/>
</dbReference>
<dbReference type="Pfam" id="PF00814">
    <property type="entry name" value="TsaD"/>
    <property type="match status" value="1"/>
</dbReference>
<dbReference type="InterPro" id="IPR022496">
    <property type="entry name" value="T6A_TsaB"/>
</dbReference>
<dbReference type="eggNOG" id="COG1214">
    <property type="taxonomic scope" value="Bacteria"/>
</dbReference>
<sequence>MAGLYDLGAHELLEVKTWPLGRELASQLHPCLRELMAPYPWGELGAIAIGCGPGSFTGTRLGVVTARILAQQLEVPLLGLSSLGTMAWHARNELLDADGVVSRRAQQGHQYLGIYRYQGGRLHTLWGDRLVTDSEAEALLATWPHPYKHLSPPHPSDHGRALLTWAAQQWHDTLRAGEKLPHWSSVVPLYGK</sequence>
<dbReference type="RefSeq" id="WP_011055917.1">
    <property type="nucleotide sequence ID" value="NC_004113.1"/>
</dbReference>
<accession>Q8DMP9</accession>
<reference evidence="2 3" key="1">
    <citation type="journal article" date="2002" name="DNA Res.">
        <title>Complete genome structure of the thermophilic cyanobacterium Thermosynechococcus elongatus BP-1.</title>
        <authorList>
            <person name="Nakamura Y."/>
            <person name="Kaneko T."/>
            <person name="Sato S."/>
            <person name="Ikeuchi M."/>
            <person name="Katoh H."/>
            <person name="Sasamoto S."/>
            <person name="Watanabe A."/>
            <person name="Iriguchi M."/>
            <person name="Kawashima K."/>
            <person name="Kimura T."/>
            <person name="Kishida Y."/>
            <person name="Kiyokawa C."/>
            <person name="Kohara M."/>
            <person name="Matsumoto M."/>
            <person name="Matsuno A."/>
            <person name="Nakazaki N."/>
            <person name="Shimpo S."/>
            <person name="Sugimoto M."/>
            <person name="Takeuchi C."/>
            <person name="Yamada M."/>
            <person name="Tabata S."/>
        </authorList>
    </citation>
    <scope>NUCLEOTIDE SEQUENCE [LARGE SCALE GENOMIC DNA]</scope>
    <source>
        <strain evidence="3">IAM M-273 / NIES-2133 / BP-1</strain>
    </source>
</reference>
<dbReference type="Gene3D" id="3.30.420.40">
    <property type="match status" value="2"/>
</dbReference>
<dbReference type="GO" id="GO:0002949">
    <property type="term" value="P:tRNA threonylcarbamoyladenosine modification"/>
    <property type="evidence" value="ECO:0007669"/>
    <property type="project" value="InterPro"/>
</dbReference>
<dbReference type="Proteomes" id="UP000000440">
    <property type="component" value="Chromosome"/>
</dbReference>
<gene>
    <name evidence="2" type="ordered locus">tll0062</name>
</gene>
<dbReference type="NCBIfam" id="TIGR03725">
    <property type="entry name" value="T6A_YeaZ"/>
    <property type="match status" value="1"/>
</dbReference>
<dbReference type="InterPro" id="IPR043129">
    <property type="entry name" value="ATPase_NBD"/>
</dbReference>
<feature type="domain" description="Gcp-like" evidence="1">
    <location>
        <begin position="22"/>
        <end position="136"/>
    </location>
</feature>
<dbReference type="KEGG" id="tel:tll0062"/>
<dbReference type="AlphaFoldDB" id="Q8DMP9"/>
<protein>
    <submittedName>
        <fullName evidence="2">Tll0062 protein</fullName>
    </submittedName>
</protein>
<dbReference type="PATRIC" id="fig|197221.4.peg.63"/>